<dbReference type="Gene3D" id="2.170.300.10">
    <property type="entry name" value="Tie2 ligand-binding domain superfamily"/>
    <property type="match status" value="1"/>
</dbReference>
<dbReference type="PANTHER" id="PTHR24043">
    <property type="entry name" value="SCAVENGER RECEPTOR CLASS F"/>
    <property type="match status" value="1"/>
</dbReference>
<dbReference type="OrthoDB" id="6043889at2759"/>
<evidence type="ECO:0000313" key="6">
    <source>
        <dbReference type="Proteomes" id="UP001165740"/>
    </source>
</evidence>
<dbReference type="GeneID" id="106058078"/>
<feature type="domain" description="EGF-like" evidence="5">
    <location>
        <begin position="404"/>
        <end position="435"/>
    </location>
</feature>
<evidence type="ECO:0000256" key="2">
    <source>
        <dbReference type="SAM" id="MobiDB-lite"/>
    </source>
</evidence>
<keyword evidence="1" id="KW-0245">EGF-like domain</keyword>
<dbReference type="GO" id="GO:0005044">
    <property type="term" value="F:scavenger receptor activity"/>
    <property type="evidence" value="ECO:0007669"/>
    <property type="project" value="InterPro"/>
</dbReference>
<dbReference type="Proteomes" id="UP001165740">
    <property type="component" value="Chromosome 5"/>
</dbReference>
<dbReference type="AlphaFoldDB" id="A0A9W3ACF9"/>
<feature type="domain" description="EGF-like" evidence="5">
    <location>
        <begin position="358"/>
        <end position="402"/>
    </location>
</feature>
<keyword evidence="3" id="KW-1133">Transmembrane helix</keyword>
<accession>A0A9W3ACF9</accession>
<protein>
    <submittedName>
        <fullName evidence="7 8">Multiple epidermal growth factor-like domains protein 6 isoform X1</fullName>
    </submittedName>
</protein>
<evidence type="ECO:0000256" key="4">
    <source>
        <dbReference type="SAM" id="SignalP"/>
    </source>
</evidence>
<sequence length="705" mass="78595">MDWYVWILALSLYSIGYSSQCNCELHDCLQGVCRRGAPCRKPYFGYHCQYLNEAADMHANRNLKFATDHDSQTCSDGSFSQLMFDFDDQHIFSFAEIVFKDLPLSYAHKKYDLHLQFLVNNDEANCDGMQIREVDSKTAIILCSKKYLTSRITLEGSCLEYICEFYISGGRNLAKDREFKSSPVSRLAAKVIDGDYTTCYTLKSVEGYPFFSVQIPFNVFTQRLKVHTASNGVFNQMILRFLDQTGREMRPSHTIANFKGKIMTVYDIILDDTIPAHTYMLTRYNISSAISFCELEIFGDCLEGYYGLACDAVSFNCVNKTNGIDGTCYVTTQDYPVMRKPCQGCPQKCNHVGLCSVSCTKGYKGPACNEICRDCNNEDPSCDKVTGQCDDCLPGWYGASCQLTCPNCGNTGTCDKHTGHCNWACKPGYLGEMCDDECTNCAGDGSCLRNAYCVHGCSDGFRGDNCILVCHNCAGRGTCERFEGKCHEGCSDGFQGNDCSNKCGNCKAGTTCNRFDGSCADGCQKGWKGVRCDVSCENCINGTCAQEDGKCLLGCKVGFTGWDCETHCSNCIEEDQSCDQKTRFCLFGCRPGYYEDDCSNLCETCGGTGECGRKRGECLDGCKEGFRGPLCREYEGEEFESSTEIIFYALFIIFVFGMAFYIVCYPRLIKSKAGKHRHHRRHHNENRSDSQLESSLVASTQVSLQ</sequence>
<feature type="chain" id="PRO_5044702777" evidence="4">
    <location>
        <begin position="19"/>
        <end position="705"/>
    </location>
</feature>
<keyword evidence="3" id="KW-0472">Membrane</keyword>
<evidence type="ECO:0000259" key="5">
    <source>
        <dbReference type="SMART" id="SM00181"/>
    </source>
</evidence>
<feature type="domain" description="EGF-like" evidence="5">
    <location>
        <begin position="535"/>
        <end position="565"/>
    </location>
</feature>
<keyword evidence="3" id="KW-0812">Transmembrane</keyword>
<dbReference type="InterPro" id="IPR042635">
    <property type="entry name" value="MEGF10/SREC1/2-like"/>
</dbReference>
<feature type="domain" description="EGF-like" evidence="5">
    <location>
        <begin position="588"/>
        <end position="632"/>
    </location>
</feature>
<dbReference type="InterPro" id="IPR000742">
    <property type="entry name" value="EGF"/>
</dbReference>
<feature type="region of interest" description="Disordered" evidence="2">
    <location>
        <begin position="676"/>
        <end position="705"/>
    </location>
</feature>
<keyword evidence="4" id="KW-0732">Signal</keyword>
<dbReference type="PANTHER" id="PTHR24043:SF8">
    <property type="entry name" value="EGF-LIKE DOMAIN-CONTAINING PROTEIN"/>
    <property type="match status" value="1"/>
</dbReference>
<feature type="compositionally biased region" description="Polar residues" evidence="2">
    <location>
        <begin position="691"/>
        <end position="705"/>
    </location>
</feature>
<name>A0A9W3ACF9_BIOGL</name>
<feature type="domain" description="EGF-like" evidence="5">
    <location>
        <begin position="437"/>
        <end position="467"/>
    </location>
</feature>
<organism evidence="6 7">
    <name type="scientific">Biomphalaria glabrata</name>
    <name type="common">Bloodfluke planorb</name>
    <name type="synonym">Freshwater snail</name>
    <dbReference type="NCBI Taxonomy" id="6526"/>
    <lineage>
        <taxon>Eukaryota</taxon>
        <taxon>Metazoa</taxon>
        <taxon>Spiralia</taxon>
        <taxon>Lophotrochozoa</taxon>
        <taxon>Mollusca</taxon>
        <taxon>Gastropoda</taxon>
        <taxon>Heterobranchia</taxon>
        <taxon>Euthyneura</taxon>
        <taxon>Panpulmonata</taxon>
        <taxon>Hygrophila</taxon>
        <taxon>Lymnaeoidea</taxon>
        <taxon>Planorbidae</taxon>
        <taxon>Biomphalaria</taxon>
    </lineage>
</organism>
<dbReference type="RefSeq" id="XP_055884965.1">
    <property type="nucleotide sequence ID" value="XM_056028990.1"/>
</dbReference>
<proteinExistence type="predicted"/>
<evidence type="ECO:0000313" key="7">
    <source>
        <dbReference type="RefSeq" id="XP_055884965.1"/>
    </source>
</evidence>
<feature type="domain" description="EGF-like" evidence="5">
    <location>
        <begin position="502"/>
        <end position="533"/>
    </location>
</feature>
<evidence type="ECO:0000256" key="3">
    <source>
        <dbReference type="SAM" id="Phobius"/>
    </source>
</evidence>
<dbReference type="RefSeq" id="XP_055884966.1">
    <property type="nucleotide sequence ID" value="XM_056028991.1"/>
</dbReference>
<feature type="transmembrane region" description="Helical" evidence="3">
    <location>
        <begin position="645"/>
        <end position="668"/>
    </location>
</feature>
<keyword evidence="6" id="KW-1185">Reference proteome</keyword>
<dbReference type="OMA" id="IANSHNG"/>
<reference evidence="7 8" key="1">
    <citation type="submission" date="2025-04" db="UniProtKB">
        <authorList>
            <consortium name="RefSeq"/>
        </authorList>
    </citation>
    <scope>IDENTIFICATION</scope>
</reference>
<gene>
    <name evidence="7 8" type="primary">LOC106058078</name>
</gene>
<feature type="signal peptide" evidence="4">
    <location>
        <begin position="1"/>
        <end position="18"/>
    </location>
</feature>
<evidence type="ECO:0000313" key="8">
    <source>
        <dbReference type="RefSeq" id="XP_055884966.1"/>
    </source>
</evidence>
<dbReference type="SMART" id="SM00181">
    <property type="entry name" value="EGF"/>
    <property type="match status" value="6"/>
</dbReference>
<evidence type="ECO:0000256" key="1">
    <source>
        <dbReference type="ARBA" id="ARBA00022536"/>
    </source>
</evidence>